<dbReference type="Gene3D" id="2.40.420.20">
    <property type="match status" value="1"/>
</dbReference>
<feature type="domain" description="Multidrug resistance protein MdtA-like barrel-sandwich hybrid" evidence="3">
    <location>
        <begin position="61"/>
        <end position="194"/>
    </location>
</feature>
<dbReference type="NCBIfam" id="TIGR01730">
    <property type="entry name" value="RND_mfp"/>
    <property type="match status" value="1"/>
</dbReference>
<dbReference type="Proteomes" id="UP000616785">
    <property type="component" value="Unassembled WGS sequence"/>
</dbReference>
<accession>A0AA40Y3C1</accession>
<evidence type="ECO:0000313" key="5">
    <source>
        <dbReference type="Proteomes" id="UP000616785"/>
    </source>
</evidence>
<dbReference type="InterPro" id="IPR006143">
    <property type="entry name" value="RND_pump_MFP"/>
</dbReference>
<dbReference type="AlphaFoldDB" id="A0AA40Y3C1"/>
<sequence length="367" mass="38028">MRQIVKNSFSIALAVALVGCGTEARPDPRTKAPLVRTATVGGDGAGSRTFTGTVAARVQSDLGFRVSGKVSQRLVDAGQKVRRGQVLMRIDPADLQLSAQAQQQAVVAAQAQARQAIADEARYRTLLGTGAISASSYDQSKAAADAARAQLSAAKAQAQVASNANRYAELLADADGVVMETLAEPGQVVSAGQPVVRLARAGEREAIVQLPETLRPALGTVGQAKLYGDRGSPVPARLRQLSDAADPLTRTYEARYVLDGSLAEAPLGATVTVEIAVNASATAPLLVPIGALFDPGKGNGVWVLEGKPVKAVWRPVQVVGLSDDMAQVKGDLQSGQKVISLGAHLIRNGQVVTPLGEGKDARNGAQP</sequence>
<name>A0AA40Y3C1_STEMA</name>
<comment type="caution">
    <text evidence="4">The sequence shown here is derived from an EMBL/GenBank/DDBJ whole genome shotgun (WGS) entry which is preliminary data.</text>
</comment>
<dbReference type="Gene3D" id="2.40.30.170">
    <property type="match status" value="1"/>
</dbReference>
<dbReference type="SUPFAM" id="SSF111369">
    <property type="entry name" value="HlyD-like secretion proteins"/>
    <property type="match status" value="1"/>
</dbReference>
<dbReference type="EMBL" id="JADUNO010000002">
    <property type="protein sequence ID" value="MBH1638052.1"/>
    <property type="molecule type" value="Genomic_DNA"/>
</dbReference>
<feature type="coiled-coil region" evidence="2">
    <location>
        <begin position="137"/>
        <end position="164"/>
    </location>
</feature>
<dbReference type="Gene3D" id="1.10.287.470">
    <property type="entry name" value="Helix hairpin bin"/>
    <property type="match status" value="1"/>
</dbReference>
<dbReference type="GO" id="GO:0015562">
    <property type="term" value="F:efflux transmembrane transporter activity"/>
    <property type="evidence" value="ECO:0007669"/>
    <property type="project" value="TreeGrafter"/>
</dbReference>
<dbReference type="PANTHER" id="PTHR30469:SF18">
    <property type="entry name" value="RESISTANCE-NODULATION-CELL DIVISION (RND) EFFLUX MEMBRANE FUSION PROTEIN-RELATED"/>
    <property type="match status" value="1"/>
</dbReference>
<keyword evidence="2" id="KW-0175">Coiled coil</keyword>
<evidence type="ECO:0000259" key="3">
    <source>
        <dbReference type="Pfam" id="PF25917"/>
    </source>
</evidence>
<dbReference type="InterPro" id="IPR058625">
    <property type="entry name" value="MdtA-like_BSH"/>
</dbReference>
<gene>
    <name evidence="4" type="ORF">I5U57_01150</name>
</gene>
<reference evidence="4" key="1">
    <citation type="submission" date="2020-11" db="EMBL/GenBank/DDBJ databases">
        <title>Enhanced detection system for hospital associated transmission using whole genome sequencing surveillance.</title>
        <authorList>
            <person name="Harrison L.H."/>
            <person name="Van Tyne D."/>
            <person name="Marsh J.W."/>
            <person name="Griffith M.P."/>
            <person name="Snyder D.J."/>
            <person name="Cooper V.S."/>
            <person name="Mustapha M."/>
        </authorList>
    </citation>
    <scope>NUCLEOTIDE SEQUENCE</scope>
    <source>
        <strain evidence="4">STEN00092</strain>
    </source>
</reference>
<comment type="similarity">
    <text evidence="1">Belongs to the membrane fusion protein (MFP) (TC 8.A.1) family.</text>
</comment>
<dbReference type="GO" id="GO:1990281">
    <property type="term" value="C:efflux pump complex"/>
    <property type="evidence" value="ECO:0007669"/>
    <property type="project" value="TreeGrafter"/>
</dbReference>
<dbReference type="PANTHER" id="PTHR30469">
    <property type="entry name" value="MULTIDRUG RESISTANCE PROTEIN MDTA"/>
    <property type="match status" value="1"/>
</dbReference>
<dbReference type="Gene3D" id="2.40.50.100">
    <property type="match status" value="1"/>
</dbReference>
<evidence type="ECO:0000313" key="4">
    <source>
        <dbReference type="EMBL" id="MBH1638052.1"/>
    </source>
</evidence>
<dbReference type="Pfam" id="PF25917">
    <property type="entry name" value="BSH_RND"/>
    <property type="match status" value="1"/>
</dbReference>
<proteinExistence type="inferred from homology"/>
<organism evidence="4 5">
    <name type="scientific">Stenotrophomonas maltophilia</name>
    <name type="common">Pseudomonas maltophilia</name>
    <name type="synonym">Xanthomonas maltophilia</name>
    <dbReference type="NCBI Taxonomy" id="40324"/>
    <lineage>
        <taxon>Bacteria</taxon>
        <taxon>Pseudomonadati</taxon>
        <taxon>Pseudomonadota</taxon>
        <taxon>Gammaproteobacteria</taxon>
        <taxon>Lysobacterales</taxon>
        <taxon>Lysobacteraceae</taxon>
        <taxon>Stenotrophomonas</taxon>
        <taxon>Stenotrophomonas maltophilia group</taxon>
    </lineage>
</organism>
<protein>
    <submittedName>
        <fullName evidence="4">Efflux RND transporter periplasmic adaptor subunit</fullName>
    </submittedName>
</protein>
<evidence type="ECO:0000256" key="1">
    <source>
        <dbReference type="ARBA" id="ARBA00009477"/>
    </source>
</evidence>
<dbReference type="PROSITE" id="PS51257">
    <property type="entry name" value="PROKAR_LIPOPROTEIN"/>
    <property type="match status" value="1"/>
</dbReference>
<evidence type="ECO:0000256" key="2">
    <source>
        <dbReference type="SAM" id="Coils"/>
    </source>
</evidence>